<feature type="region of interest" description="Disordered" evidence="1">
    <location>
        <begin position="59"/>
        <end position="95"/>
    </location>
</feature>
<evidence type="ECO:0000313" key="3">
    <source>
        <dbReference type="Proteomes" id="UP001566132"/>
    </source>
</evidence>
<accession>A0ABD1E3U0</accession>
<comment type="caution">
    <text evidence="2">The sequence shown here is derived from an EMBL/GenBank/DDBJ whole genome shotgun (WGS) entry which is preliminary data.</text>
</comment>
<name>A0ABD1E3U0_HYPHA</name>
<evidence type="ECO:0000256" key="1">
    <source>
        <dbReference type="SAM" id="MobiDB-lite"/>
    </source>
</evidence>
<evidence type="ECO:0000313" key="2">
    <source>
        <dbReference type="EMBL" id="KAL1489046.1"/>
    </source>
</evidence>
<dbReference type="EMBL" id="JBDJPC010000012">
    <property type="protein sequence ID" value="KAL1489046.1"/>
    <property type="molecule type" value="Genomic_DNA"/>
</dbReference>
<dbReference type="AlphaFoldDB" id="A0ABD1E3U0"/>
<protein>
    <submittedName>
        <fullName evidence="2">Uncharacterized protein</fullName>
    </submittedName>
</protein>
<reference evidence="2 3" key="1">
    <citation type="submission" date="2024-05" db="EMBL/GenBank/DDBJ databases">
        <title>Genetic variation in Jamaican populations of the coffee berry borer (Hypothenemus hampei).</title>
        <authorList>
            <person name="Errbii M."/>
            <person name="Myrie A."/>
        </authorList>
    </citation>
    <scope>NUCLEOTIDE SEQUENCE [LARGE SCALE GENOMIC DNA]</scope>
    <source>
        <strain evidence="2">JA-Hopewell-2020-01-JO</strain>
        <tissue evidence="2">Whole body</tissue>
    </source>
</reference>
<keyword evidence="3" id="KW-1185">Reference proteome</keyword>
<sequence length="95" mass="10718">MGRVTPLMTVDHIHVAFLNLMGGLYEAFEDLGIGSLEYVLFRTPCVYFDDERQYFILGDIEESSDDSSSSSDDSWSEDDEDYYVCACTPSPPPRS</sequence>
<organism evidence="2 3">
    <name type="scientific">Hypothenemus hampei</name>
    <name type="common">Coffee berry borer</name>
    <dbReference type="NCBI Taxonomy" id="57062"/>
    <lineage>
        <taxon>Eukaryota</taxon>
        <taxon>Metazoa</taxon>
        <taxon>Ecdysozoa</taxon>
        <taxon>Arthropoda</taxon>
        <taxon>Hexapoda</taxon>
        <taxon>Insecta</taxon>
        <taxon>Pterygota</taxon>
        <taxon>Neoptera</taxon>
        <taxon>Endopterygota</taxon>
        <taxon>Coleoptera</taxon>
        <taxon>Polyphaga</taxon>
        <taxon>Cucujiformia</taxon>
        <taxon>Curculionidae</taxon>
        <taxon>Scolytinae</taxon>
        <taxon>Hypothenemus</taxon>
    </lineage>
</organism>
<proteinExistence type="predicted"/>
<dbReference type="Proteomes" id="UP001566132">
    <property type="component" value="Unassembled WGS sequence"/>
</dbReference>
<gene>
    <name evidence="2" type="ORF">ABEB36_013991</name>
</gene>